<dbReference type="PROSITE" id="PS50893">
    <property type="entry name" value="ABC_TRANSPORTER_2"/>
    <property type="match status" value="1"/>
</dbReference>
<evidence type="ECO:0000256" key="6">
    <source>
        <dbReference type="ARBA" id="ARBA00022840"/>
    </source>
</evidence>
<proteinExistence type="inferred from homology"/>
<dbReference type="InterPro" id="IPR003593">
    <property type="entry name" value="AAA+_ATPase"/>
</dbReference>
<reference evidence="9 10" key="1">
    <citation type="submission" date="2024-09" db="EMBL/GenBank/DDBJ databases">
        <authorList>
            <person name="Sun Q."/>
            <person name="Mori K."/>
        </authorList>
    </citation>
    <scope>NUCLEOTIDE SEQUENCE [LARGE SCALE GENOMIC DNA]</scope>
    <source>
        <strain evidence="9 10">TBRC 3947</strain>
    </source>
</reference>
<evidence type="ECO:0000256" key="3">
    <source>
        <dbReference type="ARBA" id="ARBA00022448"/>
    </source>
</evidence>
<keyword evidence="4" id="KW-1003">Cell membrane</keyword>
<evidence type="ECO:0000313" key="9">
    <source>
        <dbReference type="EMBL" id="MFC0531607.1"/>
    </source>
</evidence>
<accession>A0ABV6MA78</accession>
<dbReference type="Pfam" id="PF00005">
    <property type="entry name" value="ABC_tran"/>
    <property type="match status" value="1"/>
</dbReference>
<dbReference type="PANTHER" id="PTHR43297:SF2">
    <property type="entry name" value="DIPEPTIDE TRANSPORT ATP-BINDING PROTEIN DPPD"/>
    <property type="match status" value="1"/>
</dbReference>
<dbReference type="GO" id="GO:0005524">
    <property type="term" value="F:ATP binding"/>
    <property type="evidence" value="ECO:0007669"/>
    <property type="project" value="UniProtKB-KW"/>
</dbReference>
<dbReference type="RefSeq" id="WP_377256305.1">
    <property type="nucleotide sequence ID" value="NZ_JBHLUH010000060.1"/>
</dbReference>
<dbReference type="SUPFAM" id="SSF52540">
    <property type="entry name" value="P-loop containing nucleoside triphosphate hydrolases"/>
    <property type="match status" value="1"/>
</dbReference>
<evidence type="ECO:0000256" key="7">
    <source>
        <dbReference type="ARBA" id="ARBA00023136"/>
    </source>
</evidence>
<gene>
    <name evidence="9" type="ORF">ACFFIA_28565</name>
</gene>
<comment type="caution">
    <text evidence="9">The sequence shown here is derived from an EMBL/GenBank/DDBJ whole genome shotgun (WGS) entry which is preliminary data.</text>
</comment>
<dbReference type="Gene3D" id="3.40.50.300">
    <property type="entry name" value="P-loop containing nucleotide triphosphate hydrolases"/>
    <property type="match status" value="1"/>
</dbReference>
<dbReference type="SMART" id="SM00382">
    <property type="entry name" value="AAA"/>
    <property type="match status" value="1"/>
</dbReference>
<feature type="domain" description="ABC transporter" evidence="8">
    <location>
        <begin position="4"/>
        <end position="254"/>
    </location>
</feature>
<evidence type="ECO:0000256" key="4">
    <source>
        <dbReference type="ARBA" id="ARBA00022475"/>
    </source>
</evidence>
<dbReference type="PANTHER" id="PTHR43297">
    <property type="entry name" value="OLIGOPEPTIDE TRANSPORT ATP-BINDING PROTEIN APPD"/>
    <property type="match status" value="1"/>
</dbReference>
<keyword evidence="5" id="KW-0547">Nucleotide-binding</keyword>
<comment type="subcellular location">
    <subcellularLocation>
        <location evidence="1">Cell membrane</location>
        <topology evidence="1">Peripheral membrane protein</topology>
    </subcellularLocation>
</comment>
<dbReference type="InterPro" id="IPR027417">
    <property type="entry name" value="P-loop_NTPase"/>
</dbReference>
<evidence type="ECO:0000256" key="5">
    <source>
        <dbReference type="ARBA" id="ARBA00022741"/>
    </source>
</evidence>
<comment type="similarity">
    <text evidence="2">Belongs to the ABC transporter superfamily.</text>
</comment>
<evidence type="ECO:0000259" key="8">
    <source>
        <dbReference type="PROSITE" id="PS50893"/>
    </source>
</evidence>
<evidence type="ECO:0000256" key="2">
    <source>
        <dbReference type="ARBA" id="ARBA00005417"/>
    </source>
</evidence>
<name>A0ABV6MA78_9ACTN</name>
<dbReference type="PROSITE" id="PS00211">
    <property type="entry name" value="ABC_TRANSPORTER_1"/>
    <property type="match status" value="1"/>
</dbReference>
<dbReference type="EMBL" id="JBHLUH010000060">
    <property type="protein sequence ID" value="MFC0531607.1"/>
    <property type="molecule type" value="Genomic_DNA"/>
</dbReference>
<dbReference type="InterPro" id="IPR003439">
    <property type="entry name" value="ABC_transporter-like_ATP-bd"/>
</dbReference>
<dbReference type="InterPro" id="IPR017871">
    <property type="entry name" value="ABC_transporter-like_CS"/>
</dbReference>
<protein>
    <submittedName>
        <fullName evidence="9">ABC transporter ATP-binding protein</fullName>
    </submittedName>
</protein>
<organism evidence="9 10">
    <name type="scientific">Phytohabitans kaempferiae</name>
    <dbReference type="NCBI Taxonomy" id="1620943"/>
    <lineage>
        <taxon>Bacteria</taxon>
        <taxon>Bacillati</taxon>
        <taxon>Actinomycetota</taxon>
        <taxon>Actinomycetes</taxon>
        <taxon>Micromonosporales</taxon>
        <taxon>Micromonosporaceae</taxon>
    </lineage>
</organism>
<keyword evidence="6 9" id="KW-0067">ATP-binding</keyword>
<keyword evidence="10" id="KW-1185">Reference proteome</keyword>
<dbReference type="CDD" id="cd03257">
    <property type="entry name" value="ABC_NikE_OppD_transporters"/>
    <property type="match status" value="1"/>
</dbReference>
<evidence type="ECO:0000313" key="10">
    <source>
        <dbReference type="Proteomes" id="UP001589867"/>
    </source>
</evidence>
<keyword evidence="7" id="KW-0472">Membrane</keyword>
<evidence type="ECO:0000256" key="1">
    <source>
        <dbReference type="ARBA" id="ARBA00004202"/>
    </source>
</evidence>
<dbReference type="Proteomes" id="UP001589867">
    <property type="component" value="Unassembled WGS sequence"/>
</dbReference>
<keyword evidence="3" id="KW-0813">Transport</keyword>
<dbReference type="InterPro" id="IPR050388">
    <property type="entry name" value="ABC_Ni/Peptide_Import"/>
</dbReference>
<sequence length="270" mass="28362">MSGLLVEDLRVTIRTAGGPVHALRGVDLAIPPGTFLGLVGESGSGKSLTASAVLGMLPEAATVDAGRVLLDGADILYASRRELRRIRGSQIAAIFQNPVATLNPLIRVGDQIAELIRIHRGTPRRRAAAEAVDLLAAMGIAEPQRRARQYPHQYSGGMAQRAALARALACSPRLLIADEPTTGLDATVQAEVLALIVDRVRAAGASVLLITHDLAAAAQICERIAVMHDGAVVEQGPTAQVLTAPRDPYTQSLIDSYVLAVDGDSPVEAR</sequence>